<keyword evidence="10" id="KW-0408">Iron</keyword>
<protein>
    <submittedName>
        <fullName evidence="12">Fur family transcriptional regulator</fullName>
    </submittedName>
    <submittedName>
        <fullName evidence="11">Transcriptional repressor</fullName>
    </submittedName>
</protein>
<keyword evidence="9" id="KW-0479">Metal-binding</keyword>
<dbReference type="Gene3D" id="3.30.1490.190">
    <property type="match status" value="1"/>
</dbReference>
<keyword evidence="8" id="KW-0804">Transcription</keyword>
<evidence type="ECO:0000256" key="6">
    <source>
        <dbReference type="ARBA" id="ARBA00023015"/>
    </source>
</evidence>
<dbReference type="InterPro" id="IPR002481">
    <property type="entry name" value="FUR"/>
</dbReference>
<reference evidence="11" key="2">
    <citation type="journal article" date="2021" name="PeerJ">
        <title>Extensive microbial diversity within the chicken gut microbiome revealed by metagenomics and culture.</title>
        <authorList>
            <person name="Gilroy R."/>
            <person name="Ravi A."/>
            <person name="Getino M."/>
            <person name="Pursley I."/>
            <person name="Horton D.L."/>
            <person name="Alikhan N.F."/>
            <person name="Baker D."/>
            <person name="Gharbi K."/>
            <person name="Hall N."/>
            <person name="Watson M."/>
            <person name="Adriaenssens E.M."/>
            <person name="Foster-Nyarko E."/>
            <person name="Jarju S."/>
            <person name="Secka A."/>
            <person name="Antonio M."/>
            <person name="Oren A."/>
            <person name="Chaudhuri R.R."/>
            <person name="La Ragione R."/>
            <person name="Hildebrand F."/>
            <person name="Pallen M.J."/>
        </authorList>
    </citation>
    <scope>NUCLEOTIDE SEQUENCE</scope>
    <source>
        <strain evidence="11">150</strain>
    </source>
</reference>
<evidence type="ECO:0000256" key="9">
    <source>
        <dbReference type="PIRSR" id="PIRSR602481-1"/>
    </source>
</evidence>
<evidence type="ECO:0000256" key="7">
    <source>
        <dbReference type="ARBA" id="ARBA00023125"/>
    </source>
</evidence>
<feature type="binding site" evidence="9">
    <location>
        <position position="142"/>
    </location>
    <ligand>
        <name>Zn(2+)</name>
        <dbReference type="ChEBI" id="CHEBI:29105"/>
    </ligand>
</feature>
<dbReference type="EMBL" id="JXKD01000003">
    <property type="protein sequence ID" value="OJG11436.1"/>
    <property type="molecule type" value="Genomic_DNA"/>
</dbReference>
<accession>A0A1L8QVC2</accession>
<keyword evidence="5 9" id="KW-0862">Zinc</keyword>
<feature type="binding site" evidence="9">
    <location>
        <position position="102"/>
    </location>
    <ligand>
        <name>Zn(2+)</name>
        <dbReference type="ChEBI" id="CHEBI:29105"/>
    </ligand>
</feature>
<dbReference type="GO" id="GO:0005737">
    <property type="term" value="C:cytoplasm"/>
    <property type="evidence" value="ECO:0007669"/>
    <property type="project" value="UniProtKB-SubCell"/>
</dbReference>
<evidence type="ECO:0000256" key="2">
    <source>
        <dbReference type="ARBA" id="ARBA00007957"/>
    </source>
</evidence>
<comment type="similarity">
    <text evidence="2">Belongs to the Fur family.</text>
</comment>
<keyword evidence="7" id="KW-0238">DNA-binding</keyword>
<evidence type="ECO:0000256" key="3">
    <source>
        <dbReference type="ARBA" id="ARBA00022490"/>
    </source>
</evidence>
<dbReference type="STRING" id="328396.RU93_GL001431"/>
<evidence type="ECO:0000256" key="10">
    <source>
        <dbReference type="PIRSR" id="PIRSR602481-2"/>
    </source>
</evidence>
<comment type="cofactor">
    <cofactor evidence="10">
        <name>Mn(2+)</name>
        <dbReference type="ChEBI" id="CHEBI:29035"/>
    </cofactor>
    <cofactor evidence="10">
        <name>Fe(2+)</name>
        <dbReference type="ChEBI" id="CHEBI:29033"/>
    </cofactor>
    <text evidence="10">Binds 1 Mn(2+) or Fe(2+) ion per subunit.</text>
</comment>
<dbReference type="Pfam" id="PF01475">
    <property type="entry name" value="FUR"/>
    <property type="match status" value="1"/>
</dbReference>
<reference evidence="12 13" key="1">
    <citation type="submission" date="2014-12" db="EMBL/GenBank/DDBJ databases">
        <title>Draft genome sequences of 29 type strains of Enterococci.</title>
        <authorList>
            <person name="Zhong Z."/>
            <person name="Sun Z."/>
            <person name="Liu W."/>
            <person name="Zhang W."/>
            <person name="Zhang H."/>
        </authorList>
    </citation>
    <scope>NUCLEOTIDE SEQUENCE [LARGE SCALE GENOMIC DNA]</scope>
    <source>
        <strain evidence="12 13">DSM 17690</strain>
    </source>
</reference>
<dbReference type="EMBL" id="JAJJVO010000146">
    <property type="protein sequence ID" value="MCC9274564.1"/>
    <property type="molecule type" value="Genomic_DNA"/>
</dbReference>
<dbReference type="InterPro" id="IPR036390">
    <property type="entry name" value="WH_DNA-bd_sf"/>
</dbReference>
<evidence type="ECO:0000313" key="12">
    <source>
        <dbReference type="EMBL" id="OJG11436.1"/>
    </source>
</evidence>
<dbReference type="PANTHER" id="PTHR33202">
    <property type="entry name" value="ZINC UPTAKE REGULATION PROTEIN"/>
    <property type="match status" value="1"/>
</dbReference>
<dbReference type="CDD" id="cd07153">
    <property type="entry name" value="Fur_like"/>
    <property type="match status" value="1"/>
</dbReference>
<evidence type="ECO:0000313" key="13">
    <source>
        <dbReference type="Proteomes" id="UP000182149"/>
    </source>
</evidence>
<proteinExistence type="inferred from homology"/>
<sequence length="143" mass="16556">MGNQLSVKHALQILKDSGKKHTQTREKMLHYLAQSNRYVSAKEVHLNLLKESSRLSQDTVYRNLHEFSEIGILEETELNSEMHFRFHCSAPGSDHHHHHFICTVCGSTKEINFCPMDLIQEQLPGCLIEDHRFEIFGKCEACH</sequence>
<evidence type="ECO:0000256" key="4">
    <source>
        <dbReference type="ARBA" id="ARBA00022491"/>
    </source>
</evidence>
<evidence type="ECO:0000256" key="8">
    <source>
        <dbReference type="ARBA" id="ARBA00023163"/>
    </source>
</evidence>
<reference evidence="11" key="3">
    <citation type="submission" date="2021-11" db="EMBL/GenBank/DDBJ databases">
        <authorList>
            <person name="Gilroy R."/>
        </authorList>
    </citation>
    <scope>NUCLEOTIDE SEQUENCE</scope>
    <source>
        <strain evidence="11">150</strain>
    </source>
</reference>
<dbReference type="PANTHER" id="PTHR33202:SF1">
    <property type="entry name" value="FERRIC UPTAKE REGULATION PROTEIN"/>
    <property type="match status" value="1"/>
</dbReference>
<keyword evidence="6" id="KW-0805">Transcription regulation</keyword>
<name>A0A1L8QVC2_9ENTE</name>
<dbReference type="GO" id="GO:1900376">
    <property type="term" value="P:regulation of secondary metabolite biosynthetic process"/>
    <property type="evidence" value="ECO:0007669"/>
    <property type="project" value="TreeGrafter"/>
</dbReference>
<dbReference type="RefSeq" id="WP_071874177.1">
    <property type="nucleotide sequence ID" value="NZ_JBHSHF010000014.1"/>
</dbReference>
<keyword evidence="3" id="KW-0963">Cytoplasm</keyword>
<dbReference type="SUPFAM" id="SSF46785">
    <property type="entry name" value="Winged helix' DNA-binding domain"/>
    <property type="match status" value="1"/>
</dbReference>
<feature type="binding site" evidence="10">
    <location>
        <position position="96"/>
    </location>
    <ligand>
        <name>Fe cation</name>
        <dbReference type="ChEBI" id="CHEBI:24875"/>
    </ligand>
</feature>
<comment type="cofactor">
    <cofactor evidence="9">
        <name>Zn(2+)</name>
        <dbReference type="ChEBI" id="CHEBI:29105"/>
    </cofactor>
    <text evidence="9">Binds 1 zinc ion per subunit.</text>
</comment>
<feature type="binding site" evidence="9">
    <location>
        <position position="105"/>
    </location>
    <ligand>
        <name>Zn(2+)</name>
        <dbReference type="ChEBI" id="CHEBI:29105"/>
    </ligand>
</feature>
<dbReference type="GO" id="GO:0045892">
    <property type="term" value="P:negative regulation of DNA-templated transcription"/>
    <property type="evidence" value="ECO:0007669"/>
    <property type="project" value="TreeGrafter"/>
</dbReference>
<comment type="subcellular location">
    <subcellularLocation>
        <location evidence="1">Cytoplasm</location>
    </subcellularLocation>
</comment>
<evidence type="ECO:0000256" key="5">
    <source>
        <dbReference type="ARBA" id="ARBA00022833"/>
    </source>
</evidence>
<dbReference type="OrthoDB" id="8659436at2"/>
<organism evidence="12 13">
    <name type="scientific">Enterococcus aquimarinus</name>
    <dbReference type="NCBI Taxonomy" id="328396"/>
    <lineage>
        <taxon>Bacteria</taxon>
        <taxon>Bacillati</taxon>
        <taxon>Bacillota</taxon>
        <taxon>Bacilli</taxon>
        <taxon>Lactobacillales</taxon>
        <taxon>Enterococcaceae</taxon>
        <taxon>Enterococcus</taxon>
    </lineage>
</organism>
<dbReference type="GO" id="GO:0003700">
    <property type="term" value="F:DNA-binding transcription factor activity"/>
    <property type="evidence" value="ECO:0007669"/>
    <property type="project" value="InterPro"/>
</dbReference>
<gene>
    <name evidence="11" type="ORF">K8V42_09780</name>
    <name evidence="12" type="ORF">RU93_GL001431</name>
</gene>
<comment type="caution">
    <text evidence="12">The sequence shown here is derived from an EMBL/GenBank/DDBJ whole genome shotgun (WGS) entry which is preliminary data.</text>
</comment>
<dbReference type="Gene3D" id="1.10.10.10">
    <property type="entry name" value="Winged helix-like DNA-binding domain superfamily/Winged helix DNA-binding domain"/>
    <property type="match status" value="1"/>
</dbReference>
<dbReference type="GO" id="GO:0008270">
    <property type="term" value="F:zinc ion binding"/>
    <property type="evidence" value="ECO:0007669"/>
    <property type="project" value="TreeGrafter"/>
</dbReference>
<dbReference type="GO" id="GO:0000976">
    <property type="term" value="F:transcription cis-regulatory region binding"/>
    <property type="evidence" value="ECO:0007669"/>
    <property type="project" value="TreeGrafter"/>
</dbReference>
<keyword evidence="13" id="KW-1185">Reference proteome</keyword>
<evidence type="ECO:0000256" key="1">
    <source>
        <dbReference type="ARBA" id="ARBA00004496"/>
    </source>
</evidence>
<dbReference type="AlphaFoldDB" id="A0A1L8QVC2"/>
<keyword evidence="4" id="KW-0678">Repressor</keyword>
<dbReference type="InterPro" id="IPR036388">
    <property type="entry name" value="WH-like_DNA-bd_sf"/>
</dbReference>
<feature type="binding site" evidence="10">
    <location>
        <position position="131"/>
    </location>
    <ligand>
        <name>Fe cation</name>
        <dbReference type="ChEBI" id="CHEBI:24875"/>
    </ligand>
</feature>
<dbReference type="Proteomes" id="UP000813384">
    <property type="component" value="Unassembled WGS sequence"/>
</dbReference>
<dbReference type="InterPro" id="IPR043135">
    <property type="entry name" value="Fur_C"/>
</dbReference>
<dbReference type="Proteomes" id="UP000182149">
    <property type="component" value="Unassembled WGS sequence"/>
</dbReference>
<feature type="binding site" evidence="9">
    <location>
        <position position="139"/>
    </location>
    <ligand>
        <name>Zn(2+)</name>
        <dbReference type="ChEBI" id="CHEBI:29105"/>
    </ligand>
</feature>
<evidence type="ECO:0000313" key="11">
    <source>
        <dbReference type="EMBL" id="MCC9274564.1"/>
    </source>
</evidence>